<dbReference type="Gene3D" id="3.90.70.10">
    <property type="entry name" value="Cysteine proteinases"/>
    <property type="match status" value="1"/>
</dbReference>
<comment type="caution">
    <text evidence="10">The sequence shown here is derived from an EMBL/GenBank/DDBJ whole genome shotgun (WGS) entry which is preliminary data.</text>
</comment>
<dbReference type="GO" id="GO:0008234">
    <property type="term" value="F:cysteine-type peptidase activity"/>
    <property type="evidence" value="ECO:0007669"/>
    <property type="project" value="UniProtKB-KW"/>
</dbReference>
<dbReference type="GO" id="GO:0006508">
    <property type="term" value="P:proteolysis"/>
    <property type="evidence" value="ECO:0007669"/>
    <property type="project" value="UniProtKB-KW"/>
</dbReference>
<dbReference type="EMBL" id="JAMZMK010009476">
    <property type="protein sequence ID" value="KAI7735502.1"/>
    <property type="molecule type" value="Genomic_DNA"/>
</dbReference>
<evidence type="ECO:0000259" key="9">
    <source>
        <dbReference type="SMART" id="SM00848"/>
    </source>
</evidence>
<dbReference type="Pfam" id="PF08246">
    <property type="entry name" value="Inhibitor_I29"/>
    <property type="match status" value="1"/>
</dbReference>
<dbReference type="Proteomes" id="UP001206925">
    <property type="component" value="Unassembled WGS sequence"/>
</dbReference>
<reference evidence="10" key="1">
    <citation type="submission" date="2022-06" db="EMBL/GenBank/DDBJ databases">
        <title>Uncovering the hologenomic basis of an extraordinary plant invasion.</title>
        <authorList>
            <person name="Bieker V.C."/>
            <person name="Martin M.D."/>
            <person name="Gilbert T."/>
            <person name="Hodgins K."/>
            <person name="Battlay P."/>
            <person name="Petersen B."/>
            <person name="Wilson J."/>
        </authorList>
    </citation>
    <scope>NUCLEOTIDE SEQUENCE</scope>
    <source>
        <strain evidence="10">AA19_3_7</strain>
        <tissue evidence="10">Leaf</tissue>
    </source>
</reference>
<dbReference type="PANTHER" id="PTHR12411">
    <property type="entry name" value="CYSTEINE PROTEASE FAMILY C1-RELATED"/>
    <property type="match status" value="1"/>
</dbReference>
<keyword evidence="6" id="KW-1015">Disulfide bond</keyword>
<dbReference type="PROSITE" id="PS00139">
    <property type="entry name" value="THIOL_PROTEASE_CYS"/>
    <property type="match status" value="1"/>
</dbReference>
<dbReference type="InterPro" id="IPR013201">
    <property type="entry name" value="Prot_inhib_I29"/>
</dbReference>
<dbReference type="InterPro" id="IPR038765">
    <property type="entry name" value="Papain-like_cys_pep_sf"/>
</dbReference>
<evidence type="ECO:0000256" key="7">
    <source>
        <dbReference type="SAM" id="SignalP"/>
    </source>
</evidence>
<feature type="signal peptide" evidence="7">
    <location>
        <begin position="1"/>
        <end position="22"/>
    </location>
</feature>
<evidence type="ECO:0000259" key="8">
    <source>
        <dbReference type="SMART" id="SM00645"/>
    </source>
</evidence>
<dbReference type="AlphaFoldDB" id="A0AAD5C5J5"/>
<keyword evidence="3 7" id="KW-0732">Signal</keyword>
<dbReference type="CDD" id="cd02248">
    <property type="entry name" value="Peptidase_C1A"/>
    <property type="match status" value="1"/>
</dbReference>
<keyword evidence="2" id="KW-0645">Protease</keyword>
<evidence type="ECO:0000256" key="5">
    <source>
        <dbReference type="ARBA" id="ARBA00022807"/>
    </source>
</evidence>
<accession>A0AAD5C5J5</accession>
<dbReference type="InterPro" id="IPR039417">
    <property type="entry name" value="Peptidase_C1A_papain-like"/>
</dbReference>
<dbReference type="SUPFAM" id="SSF54001">
    <property type="entry name" value="Cysteine proteinases"/>
    <property type="match status" value="1"/>
</dbReference>
<dbReference type="SMART" id="SM00848">
    <property type="entry name" value="Inhibitor_I29"/>
    <property type="match status" value="1"/>
</dbReference>
<dbReference type="InterPro" id="IPR000668">
    <property type="entry name" value="Peptidase_C1A_C"/>
</dbReference>
<dbReference type="SMART" id="SM00645">
    <property type="entry name" value="Pept_C1"/>
    <property type="match status" value="1"/>
</dbReference>
<proteinExistence type="inferred from homology"/>
<dbReference type="InterPro" id="IPR025660">
    <property type="entry name" value="Pept_his_AS"/>
</dbReference>
<comment type="similarity">
    <text evidence="1">Belongs to the peptidase C1 family.</text>
</comment>
<evidence type="ECO:0000256" key="3">
    <source>
        <dbReference type="ARBA" id="ARBA00022729"/>
    </source>
</evidence>
<evidence type="ECO:0000256" key="1">
    <source>
        <dbReference type="ARBA" id="ARBA00008455"/>
    </source>
</evidence>
<dbReference type="FunFam" id="3.90.70.10:FF:000023">
    <property type="entry name" value="Senescence-specific cysteine protease SAG39"/>
    <property type="match status" value="1"/>
</dbReference>
<feature type="domain" description="Cathepsin propeptide inhibitor" evidence="9">
    <location>
        <begin position="40"/>
        <end position="95"/>
    </location>
</feature>
<dbReference type="PROSITE" id="PS00639">
    <property type="entry name" value="THIOL_PROTEASE_HIS"/>
    <property type="match status" value="1"/>
</dbReference>
<protein>
    <submittedName>
        <fullName evidence="10">Uncharacterized protein</fullName>
    </submittedName>
</protein>
<dbReference type="InterPro" id="IPR013128">
    <property type="entry name" value="Peptidase_C1A"/>
</dbReference>
<evidence type="ECO:0000256" key="2">
    <source>
        <dbReference type="ARBA" id="ARBA00022670"/>
    </source>
</evidence>
<dbReference type="InterPro" id="IPR000169">
    <property type="entry name" value="Pept_cys_AS"/>
</dbReference>
<dbReference type="InterPro" id="IPR025661">
    <property type="entry name" value="Pept_asp_AS"/>
</dbReference>
<evidence type="ECO:0000313" key="11">
    <source>
        <dbReference type="Proteomes" id="UP001206925"/>
    </source>
</evidence>
<dbReference type="Pfam" id="PF00112">
    <property type="entry name" value="Peptidase_C1"/>
    <property type="match status" value="1"/>
</dbReference>
<dbReference type="PROSITE" id="PS00640">
    <property type="entry name" value="THIOL_PROTEASE_ASN"/>
    <property type="match status" value="1"/>
</dbReference>
<feature type="domain" description="Peptidase C1A papain C-terminal" evidence="8">
    <location>
        <begin position="126"/>
        <end position="341"/>
    </location>
</feature>
<keyword evidence="5" id="KW-0788">Thiol protease</keyword>
<evidence type="ECO:0000256" key="4">
    <source>
        <dbReference type="ARBA" id="ARBA00022801"/>
    </source>
</evidence>
<evidence type="ECO:0000313" key="10">
    <source>
        <dbReference type="EMBL" id="KAI7735502.1"/>
    </source>
</evidence>
<evidence type="ECO:0000256" key="6">
    <source>
        <dbReference type="ARBA" id="ARBA00023157"/>
    </source>
</evidence>
<feature type="chain" id="PRO_5042219905" evidence="7">
    <location>
        <begin position="23"/>
        <end position="344"/>
    </location>
</feature>
<keyword evidence="4" id="KW-0378">Hydrolase</keyword>
<dbReference type="PRINTS" id="PR00705">
    <property type="entry name" value="PAPAIN"/>
</dbReference>
<organism evidence="10 11">
    <name type="scientific">Ambrosia artemisiifolia</name>
    <name type="common">Common ragweed</name>
    <dbReference type="NCBI Taxonomy" id="4212"/>
    <lineage>
        <taxon>Eukaryota</taxon>
        <taxon>Viridiplantae</taxon>
        <taxon>Streptophyta</taxon>
        <taxon>Embryophyta</taxon>
        <taxon>Tracheophyta</taxon>
        <taxon>Spermatophyta</taxon>
        <taxon>Magnoliopsida</taxon>
        <taxon>eudicotyledons</taxon>
        <taxon>Gunneridae</taxon>
        <taxon>Pentapetalae</taxon>
        <taxon>asterids</taxon>
        <taxon>campanulids</taxon>
        <taxon>Asterales</taxon>
        <taxon>Asteraceae</taxon>
        <taxon>Asteroideae</taxon>
        <taxon>Heliantheae alliance</taxon>
        <taxon>Heliantheae</taxon>
        <taxon>Ambrosia</taxon>
    </lineage>
</organism>
<sequence>MDINKVCFLCLSFALFIGVVNCIDFTEKDLATDESVWDLYERWRSQYMVSRDPDETKKRFNVFKYNVNHINQVNQMGKPYKLRLNEFADMTNHEFKSGFDSKILHFRMLKGGRKQTPFMHAKTTDPPPFVDWRTNGAVNPIKNQGRCGSCWAFSTIVGVEGINKIKTNQLVSLSEQELVDCESDNQGCNGGLMENAYEFIKETGGVTTEQIYPYFARNQGCDVSKRNSPAVKIDGYENVPTNDENALLRAVANQPVSIAIDAGGLNFQFYAEGVFNGACGTELNHGVAIVGYGTTQDGTNYWIVRNSWGTGWGEQGYIRMQRGVNVPEGLCGLAMDASYPIKAS</sequence>
<gene>
    <name evidence="10" type="ORF">M8C21_017860</name>
</gene>
<name>A0AAD5C5J5_AMBAR</name>
<keyword evidence="11" id="KW-1185">Reference proteome</keyword>